<dbReference type="InterPro" id="IPR037482">
    <property type="entry name" value="ST1585_MBL-fold"/>
</dbReference>
<evidence type="ECO:0000259" key="1">
    <source>
        <dbReference type="SMART" id="SM00849"/>
    </source>
</evidence>
<dbReference type="InterPro" id="IPR036866">
    <property type="entry name" value="RibonucZ/Hydroxyglut_hydro"/>
</dbReference>
<evidence type="ECO:0000313" key="2">
    <source>
        <dbReference type="EMBL" id="EQD41239.1"/>
    </source>
</evidence>
<dbReference type="AlphaFoldDB" id="T1AKF2"/>
<dbReference type="Pfam" id="PF00753">
    <property type="entry name" value="Lactamase_B"/>
    <property type="match status" value="1"/>
</dbReference>
<dbReference type="InterPro" id="IPR050855">
    <property type="entry name" value="NDM-1-like"/>
</dbReference>
<comment type="caution">
    <text evidence="2">The sequence shown here is derived from an EMBL/GenBank/DDBJ whole genome shotgun (WGS) entry which is preliminary data.</text>
</comment>
<gene>
    <name evidence="2" type="ORF">B1A_16157</name>
</gene>
<dbReference type="SUPFAM" id="SSF56281">
    <property type="entry name" value="Metallo-hydrolase/oxidoreductase"/>
    <property type="match status" value="1"/>
</dbReference>
<dbReference type="InterPro" id="IPR001279">
    <property type="entry name" value="Metallo-B-lactamas"/>
</dbReference>
<dbReference type="PANTHER" id="PTHR42951:SF22">
    <property type="entry name" value="METALLO BETA-LACTAMASE SUPERFAMILY LIPOPROTEIN"/>
    <property type="match status" value="1"/>
</dbReference>
<dbReference type="Gene3D" id="3.60.15.10">
    <property type="entry name" value="Ribonuclease Z/Hydroxyacylglutathione hydrolase-like"/>
    <property type="match status" value="1"/>
</dbReference>
<dbReference type="PANTHER" id="PTHR42951">
    <property type="entry name" value="METALLO-BETA-LACTAMASE DOMAIN-CONTAINING"/>
    <property type="match status" value="1"/>
</dbReference>
<dbReference type="CDD" id="cd07726">
    <property type="entry name" value="ST1585-like_MBL-fold"/>
    <property type="match status" value="1"/>
</dbReference>
<proteinExistence type="predicted"/>
<reference evidence="2" key="1">
    <citation type="submission" date="2013-08" db="EMBL/GenBank/DDBJ databases">
        <authorList>
            <person name="Mendez C."/>
            <person name="Richter M."/>
            <person name="Ferrer M."/>
            <person name="Sanchez J."/>
        </authorList>
    </citation>
    <scope>NUCLEOTIDE SEQUENCE</scope>
</reference>
<sequence>MNDEATALPTPRLWRHPDGITAIDAEYLYPGHAAAHVVQQGSRAAFVDVGTNDSVPYLLAGLRALGVAPEAVEFVLLTHVHLDHAGGAGRLMRALPNAVCVVHPRGAPHMIDPAKLIAGARAVYGAERFERLYGHIEPIAAERVRITQDDERLSLAGRAFEILHTPGHALHHQAFVDPAHRCAFTGDTFGISYRELDSAAGAFILPTTTPTQFDPDQLCASIDRL</sequence>
<feature type="domain" description="Metallo-beta-lactamase" evidence="1">
    <location>
        <begin position="32"/>
        <end position="222"/>
    </location>
</feature>
<reference evidence="2" key="2">
    <citation type="journal article" date="2014" name="ISME J.">
        <title>Microbial stratification in low pH oxic and suboxic macroscopic growths along an acid mine drainage.</title>
        <authorList>
            <person name="Mendez-Garcia C."/>
            <person name="Mesa V."/>
            <person name="Sprenger R.R."/>
            <person name="Richter M."/>
            <person name="Diez M.S."/>
            <person name="Solano J."/>
            <person name="Bargiela R."/>
            <person name="Golyshina O.V."/>
            <person name="Manteca A."/>
            <person name="Ramos J.L."/>
            <person name="Gallego J.R."/>
            <person name="Llorente I."/>
            <person name="Martins Dos Santos V.A."/>
            <person name="Jensen O.N."/>
            <person name="Pelaez A.I."/>
            <person name="Sanchez J."/>
            <person name="Ferrer M."/>
        </authorList>
    </citation>
    <scope>NUCLEOTIDE SEQUENCE</scope>
</reference>
<dbReference type="SMART" id="SM00849">
    <property type="entry name" value="Lactamase_B"/>
    <property type="match status" value="1"/>
</dbReference>
<dbReference type="EMBL" id="AUZX01011882">
    <property type="protein sequence ID" value="EQD41239.1"/>
    <property type="molecule type" value="Genomic_DNA"/>
</dbReference>
<name>T1AKF2_9ZZZZ</name>
<protein>
    <submittedName>
        <fullName evidence="2">Metallo-beta-lactamase superfamily protein</fullName>
    </submittedName>
</protein>
<accession>T1AKF2</accession>
<feature type="non-terminal residue" evidence="2">
    <location>
        <position position="225"/>
    </location>
</feature>
<organism evidence="2">
    <name type="scientific">mine drainage metagenome</name>
    <dbReference type="NCBI Taxonomy" id="410659"/>
    <lineage>
        <taxon>unclassified sequences</taxon>
        <taxon>metagenomes</taxon>
        <taxon>ecological metagenomes</taxon>
    </lineage>
</organism>